<dbReference type="EMBL" id="VJMJ01000118">
    <property type="protein sequence ID" value="KAF0734044.1"/>
    <property type="molecule type" value="Genomic_DNA"/>
</dbReference>
<sequence length="139" mass="15633">MYASLRPIFNQRSRSVLPTSGKRGRSFKFSLSSSQSLELLWTNRPLAPPAVWLPRIPSQTEVEGTNLLVVSIRPVRPCGAACFSKFQRVGATRWRHRTFLELARAIRCRKRSKKILNAIPCGPHDDCPLCSTRKASATI</sequence>
<comment type="caution">
    <text evidence="1">The sequence shown here is derived from an EMBL/GenBank/DDBJ whole genome shotgun (WGS) entry which is preliminary data.</text>
</comment>
<reference evidence="1 2" key="1">
    <citation type="submission" date="2019-07" db="EMBL/GenBank/DDBJ databases">
        <title>Genomics analysis of Aphanomyces spp. identifies a new class of oomycete effector associated with host adaptation.</title>
        <authorList>
            <person name="Gaulin E."/>
        </authorList>
    </citation>
    <scope>NUCLEOTIDE SEQUENCE [LARGE SCALE GENOMIC DNA]</scope>
    <source>
        <strain evidence="1 2">ATCC 201684</strain>
    </source>
</reference>
<evidence type="ECO:0000313" key="2">
    <source>
        <dbReference type="Proteomes" id="UP000481153"/>
    </source>
</evidence>
<organism evidence="1 2">
    <name type="scientific">Aphanomyces euteiches</name>
    <dbReference type="NCBI Taxonomy" id="100861"/>
    <lineage>
        <taxon>Eukaryota</taxon>
        <taxon>Sar</taxon>
        <taxon>Stramenopiles</taxon>
        <taxon>Oomycota</taxon>
        <taxon>Saprolegniomycetes</taxon>
        <taxon>Saprolegniales</taxon>
        <taxon>Verrucalvaceae</taxon>
        <taxon>Aphanomyces</taxon>
    </lineage>
</organism>
<name>A0A6G0X2N2_9STRA</name>
<dbReference type="Proteomes" id="UP000481153">
    <property type="component" value="Unassembled WGS sequence"/>
</dbReference>
<proteinExistence type="predicted"/>
<keyword evidence="2" id="KW-1185">Reference proteome</keyword>
<protein>
    <submittedName>
        <fullName evidence="1">Uncharacterized protein</fullName>
    </submittedName>
</protein>
<gene>
    <name evidence="1" type="ORF">Ae201684_009216</name>
</gene>
<evidence type="ECO:0000313" key="1">
    <source>
        <dbReference type="EMBL" id="KAF0734044.1"/>
    </source>
</evidence>
<dbReference type="AlphaFoldDB" id="A0A6G0X2N2"/>
<accession>A0A6G0X2N2</accession>